<dbReference type="EMBL" id="FOZZ01000002">
    <property type="protein sequence ID" value="SFS52261.1"/>
    <property type="molecule type" value="Genomic_DNA"/>
</dbReference>
<proteinExistence type="predicted"/>
<name>A0A1I6QIH7_9SPHI</name>
<evidence type="ECO:0000313" key="1">
    <source>
        <dbReference type="EMBL" id="SFS52261.1"/>
    </source>
</evidence>
<dbReference type="AlphaFoldDB" id="A0A1I6QIH7"/>
<evidence type="ECO:0000313" key="2">
    <source>
        <dbReference type="Proteomes" id="UP000198785"/>
    </source>
</evidence>
<dbReference type="Proteomes" id="UP000198785">
    <property type="component" value="Unassembled WGS sequence"/>
</dbReference>
<reference evidence="1 2" key="1">
    <citation type="submission" date="2016-10" db="EMBL/GenBank/DDBJ databases">
        <authorList>
            <person name="de Groot N.N."/>
        </authorList>
    </citation>
    <scope>NUCLEOTIDE SEQUENCE [LARGE SCALE GENOMIC DNA]</scope>
    <source>
        <strain evidence="1 2">DSM 22789</strain>
    </source>
</reference>
<protein>
    <submittedName>
        <fullName evidence="1">Uncharacterized protein</fullName>
    </submittedName>
</protein>
<gene>
    <name evidence="1" type="ORF">SAMN05660206_102360</name>
</gene>
<organism evidence="1 2">
    <name type="scientific">Sphingobacterium wenxiniae</name>
    <dbReference type="NCBI Taxonomy" id="683125"/>
    <lineage>
        <taxon>Bacteria</taxon>
        <taxon>Pseudomonadati</taxon>
        <taxon>Bacteroidota</taxon>
        <taxon>Sphingobacteriia</taxon>
        <taxon>Sphingobacteriales</taxon>
        <taxon>Sphingobacteriaceae</taxon>
        <taxon>Sphingobacterium</taxon>
    </lineage>
</organism>
<dbReference type="STRING" id="683125.SAMN05660206_102360"/>
<accession>A0A1I6QIH7</accession>
<keyword evidence="2" id="KW-1185">Reference proteome</keyword>
<sequence>MFTKPPARASGFEARNGFRVPQNITCSVRVNRKSALRVGLGKAEKNGFSPFRPQLPYANDFSIYPLHLSPYKVRVAFPNDCPVAHNQTLPTNAPNYRIKRVHRNNLLLCAISHASLFAGIRSRWQLGKPQRRIAGKQERMTEFRMADRNAGRHESYPVAIPTSRTIGKPSVLPV</sequence>